<protein>
    <submittedName>
        <fullName evidence="1">DUF1476 domain-containing protein</fullName>
    </submittedName>
</protein>
<dbReference type="Pfam" id="PF07345">
    <property type="entry name" value="ATPaseInh_sub_z"/>
    <property type="match status" value="1"/>
</dbReference>
<keyword evidence="2" id="KW-1185">Reference proteome</keyword>
<accession>A0ABY5RZJ8</accession>
<dbReference type="InterPro" id="IPR009945">
    <property type="entry name" value="ATPase_inh_sub_z"/>
</dbReference>
<keyword evidence="1" id="KW-0614">Plasmid</keyword>
<evidence type="ECO:0000313" key="2">
    <source>
        <dbReference type="Proteomes" id="UP001017257"/>
    </source>
</evidence>
<dbReference type="EMBL" id="CP102847">
    <property type="protein sequence ID" value="UVF22683.1"/>
    <property type="molecule type" value="Genomic_DNA"/>
</dbReference>
<dbReference type="InterPro" id="IPR038293">
    <property type="entry name" value="ATPase_inh_sub_z_sf"/>
</dbReference>
<dbReference type="Gene3D" id="1.10.790.20">
    <property type="entry name" value="Domain of unknown function DUF1476"/>
    <property type="match status" value="1"/>
</dbReference>
<proteinExistence type="predicted"/>
<dbReference type="PIRSF" id="PIRSF031780">
    <property type="entry name" value="UCP031780"/>
    <property type="match status" value="1"/>
</dbReference>
<geneLocation type="plasmid" evidence="1 2">
    <name>pR24_2</name>
</geneLocation>
<organism evidence="1 2">
    <name type="scientific">Microvirga terrae</name>
    <dbReference type="NCBI Taxonomy" id="2740529"/>
    <lineage>
        <taxon>Bacteria</taxon>
        <taxon>Pseudomonadati</taxon>
        <taxon>Pseudomonadota</taxon>
        <taxon>Alphaproteobacteria</taxon>
        <taxon>Hyphomicrobiales</taxon>
        <taxon>Methylobacteriaceae</taxon>
        <taxon>Microvirga</taxon>
    </lineage>
</organism>
<reference evidence="1" key="1">
    <citation type="submission" date="2022-08" db="EMBL/GenBank/DDBJ databases">
        <title>Microvirga terrae sp. nov., isolated from soil.</title>
        <authorList>
            <person name="Kim K.H."/>
            <person name="Seo Y.L."/>
            <person name="Kim J.M."/>
            <person name="Lee J.K."/>
            <person name="Han D.M."/>
            <person name="Jeon C.O."/>
        </authorList>
    </citation>
    <scope>NUCLEOTIDE SEQUENCE</scope>
    <source>
        <strain evidence="1">R24</strain>
        <plasmid evidence="1">pR24_2</plasmid>
    </source>
</reference>
<sequence length="112" mass="12980">MMIIDDQTNDIFAFDPERVHRYKVILRRNRLFSFWAGEQLGKLDCELLHYIASVVDADLEEPGDRDILQKVRHDMRTAGIRVSEAALRAKLEELRVQAHNEFDRPSANPSTS</sequence>
<gene>
    <name evidence="1" type="ORF">HPT29_028130</name>
</gene>
<dbReference type="Proteomes" id="UP001017257">
    <property type="component" value="Plasmid pR24_2"/>
</dbReference>
<evidence type="ECO:0000313" key="1">
    <source>
        <dbReference type="EMBL" id="UVF22683.1"/>
    </source>
</evidence>
<name>A0ABY5RZJ8_9HYPH</name>
<dbReference type="RefSeq" id="WP_173949697.1">
    <property type="nucleotide sequence ID" value="NZ_CP102847.1"/>
</dbReference>